<name>A0A7W6GS45_9RHOB</name>
<gene>
    <name evidence="1" type="ORF">GGQ68_001741</name>
</gene>
<dbReference type="EMBL" id="JACIEJ010000003">
    <property type="protein sequence ID" value="MBB3985412.1"/>
    <property type="molecule type" value="Genomic_DNA"/>
</dbReference>
<sequence length="49" mass="5513">MPRLQLAWGDPQVCRQARIGRRAGHRLSLSSGVNSLPLRHVCLPVPKFH</sequence>
<dbReference type="Proteomes" id="UP000541426">
    <property type="component" value="Unassembled WGS sequence"/>
</dbReference>
<evidence type="ECO:0000313" key="1">
    <source>
        <dbReference type="EMBL" id="MBB3985412.1"/>
    </source>
</evidence>
<reference evidence="1 2" key="1">
    <citation type="submission" date="2020-08" db="EMBL/GenBank/DDBJ databases">
        <title>Genomic Encyclopedia of Type Strains, Phase IV (KMG-IV): sequencing the most valuable type-strain genomes for metagenomic binning, comparative biology and taxonomic classification.</title>
        <authorList>
            <person name="Goeker M."/>
        </authorList>
    </citation>
    <scope>NUCLEOTIDE SEQUENCE [LARGE SCALE GENOMIC DNA]</scope>
    <source>
        <strain evidence="1 2">DSM 102235</strain>
    </source>
</reference>
<organism evidence="1 2">
    <name type="scientific">Sagittula marina</name>
    <dbReference type="NCBI Taxonomy" id="943940"/>
    <lineage>
        <taxon>Bacteria</taxon>
        <taxon>Pseudomonadati</taxon>
        <taxon>Pseudomonadota</taxon>
        <taxon>Alphaproteobacteria</taxon>
        <taxon>Rhodobacterales</taxon>
        <taxon>Roseobacteraceae</taxon>
        <taxon>Sagittula</taxon>
    </lineage>
</organism>
<keyword evidence="2" id="KW-1185">Reference proteome</keyword>
<evidence type="ECO:0000313" key="2">
    <source>
        <dbReference type="Proteomes" id="UP000541426"/>
    </source>
</evidence>
<accession>A0A7W6GS45</accession>
<protein>
    <submittedName>
        <fullName evidence="1">Uncharacterized protein</fullName>
    </submittedName>
</protein>
<proteinExistence type="predicted"/>
<dbReference type="AlphaFoldDB" id="A0A7W6GS45"/>
<comment type="caution">
    <text evidence="1">The sequence shown here is derived from an EMBL/GenBank/DDBJ whole genome shotgun (WGS) entry which is preliminary data.</text>
</comment>